<proteinExistence type="evidence at transcript level"/>
<dbReference type="Gene3D" id="3.40.50.12780">
    <property type="entry name" value="N-terminal domain of ligase-like"/>
    <property type="match status" value="1"/>
</dbReference>
<dbReference type="InterPro" id="IPR042099">
    <property type="entry name" value="ANL_N_sf"/>
</dbReference>
<evidence type="ECO:0000259" key="2">
    <source>
        <dbReference type="Pfam" id="PF00501"/>
    </source>
</evidence>
<feature type="domain" description="AMP-dependent synthetase/ligase" evidence="2">
    <location>
        <begin position="1"/>
        <end position="198"/>
    </location>
</feature>
<accession>A0A0C9R660</accession>
<evidence type="ECO:0000313" key="3">
    <source>
        <dbReference type="EMBL" id="JAG92470.1"/>
    </source>
</evidence>
<protein>
    <submittedName>
        <fullName evidence="3">Putative acyl-coa synthetase</fullName>
    </submittedName>
</protein>
<dbReference type="InterPro" id="IPR000873">
    <property type="entry name" value="AMP-dep_synth/lig_dom"/>
</dbReference>
<dbReference type="GO" id="GO:0006631">
    <property type="term" value="P:fatty acid metabolic process"/>
    <property type="evidence" value="ECO:0007669"/>
    <property type="project" value="TreeGrafter"/>
</dbReference>
<dbReference type="PANTHER" id="PTHR43201">
    <property type="entry name" value="ACYL-COA SYNTHETASE"/>
    <property type="match status" value="1"/>
</dbReference>
<organism evidence="3">
    <name type="scientific">Amblyomma americanum</name>
    <name type="common">Lone star tick</name>
    <dbReference type="NCBI Taxonomy" id="6943"/>
    <lineage>
        <taxon>Eukaryota</taxon>
        <taxon>Metazoa</taxon>
        <taxon>Ecdysozoa</taxon>
        <taxon>Arthropoda</taxon>
        <taxon>Chelicerata</taxon>
        <taxon>Arachnida</taxon>
        <taxon>Acari</taxon>
        <taxon>Parasitiformes</taxon>
        <taxon>Ixodida</taxon>
        <taxon>Ixodoidea</taxon>
        <taxon>Ixodidae</taxon>
        <taxon>Amblyomminae</taxon>
        <taxon>Amblyomma</taxon>
    </lineage>
</organism>
<reference evidence="3" key="1">
    <citation type="journal article" date="2015" name="PLoS ONE">
        <title>An Insight into the Sialome of the Lone Star Tick, Amblyomma americanum, with a Glimpse on Its Time Dependent Gene Expression.</title>
        <authorList>
            <person name="Karim S."/>
            <person name="Ribeiro J.M."/>
        </authorList>
    </citation>
    <scope>NUCLEOTIDE SEQUENCE</scope>
    <source>
        <tissue evidence="3">Salivary gland</tissue>
    </source>
</reference>
<dbReference type="Pfam" id="PF00501">
    <property type="entry name" value="AMP-binding"/>
    <property type="match status" value="1"/>
</dbReference>
<comment type="similarity">
    <text evidence="1">Belongs to the ATP-dependent AMP-binding enzyme family.</text>
</comment>
<dbReference type="AlphaFoldDB" id="A0A0C9R660"/>
<dbReference type="SUPFAM" id="SSF56801">
    <property type="entry name" value="Acetyl-CoA synthetase-like"/>
    <property type="match status" value="1"/>
</dbReference>
<evidence type="ECO:0000256" key="1">
    <source>
        <dbReference type="ARBA" id="ARBA00006432"/>
    </source>
</evidence>
<dbReference type="GO" id="GO:0031956">
    <property type="term" value="F:medium-chain fatty acid-CoA ligase activity"/>
    <property type="evidence" value="ECO:0007669"/>
    <property type="project" value="TreeGrafter"/>
</dbReference>
<dbReference type="PANTHER" id="PTHR43201:SF8">
    <property type="entry name" value="ACYL-COA SYNTHETASE FAMILY MEMBER 3"/>
    <property type="match status" value="1"/>
</dbReference>
<dbReference type="EMBL" id="GBZX01000270">
    <property type="protein sequence ID" value="JAG92470.1"/>
    <property type="molecule type" value="mRNA"/>
</dbReference>
<name>A0A0C9R660_AMBAM</name>
<sequence length="198" mass="21896">MLHALPLHHTHGIISGLLTPLYSRAACLMLPKFSPSEVWKHLLHLDKSKPAVSVFMAVPTMYVKLIEHYEQHLKHSKETAPEVVQETFAKNIRFVISGSASLPQPIFEKFQDITGMTILERYGMTEVGVPLSNPLHGKRHPGCVGYPTAGVEVCIAEPDNSQLGYKPLVVGTEEETKFLEGPDNSSGELLIRGSNVFK</sequence>